<dbReference type="RefSeq" id="WP_206728337.1">
    <property type="nucleotide sequence ID" value="NZ_CP071090.1"/>
</dbReference>
<keyword evidence="1" id="KW-0732">Signal</keyword>
<accession>A0ABX7P8L6</accession>
<dbReference type="Proteomes" id="UP000662747">
    <property type="component" value="Chromosome"/>
</dbReference>
<evidence type="ECO:0000313" key="3">
    <source>
        <dbReference type="Proteomes" id="UP000662747"/>
    </source>
</evidence>
<gene>
    <name evidence="2" type="ORF">JY651_18575</name>
</gene>
<evidence type="ECO:0008006" key="4">
    <source>
        <dbReference type="Google" id="ProtNLM"/>
    </source>
</evidence>
<dbReference type="PROSITE" id="PS51257">
    <property type="entry name" value="PROKAR_LIPOPROTEIN"/>
    <property type="match status" value="1"/>
</dbReference>
<protein>
    <recommendedName>
        <fullName evidence="4">Lipoprotein</fullName>
    </recommendedName>
</protein>
<sequence>MKRSLVATVAFFSFSLLACGGANTGVESEATPADGQESTVSQFETCTGYKACSSIANTFCSPEGATTHCCASNGTTSDLICARTSTSSAARWLYY</sequence>
<feature type="chain" id="PRO_5046051850" description="Lipoprotein" evidence="1">
    <location>
        <begin position="19"/>
        <end position="95"/>
    </location>
</feature>
<organism evidence="2 3">
    <name type="scientific">Pyxidicoccus parkwayensis</name>
    <dbReference type="NCBI Taxonomy" id="2813578"/>
    <lineage>
        <taxon>Bacteria</taxon>
        <taxon>Pseudomonadati</taxon>
        <taxon>Myxococcota</taxon>
        <taxon>Myxococcia</taxon>
        <taxon>Myxococcales</taxon>
        <taxon>Cystobacterineae</taxon>
        <taxon>Myxococcaceae</taxon>
        <taxon>Pyxidicoccus</taxon>
    </lineage>
</organism>
<dbReference type="EMBL" id="CP071090">
    <property type="protein sequence ID" value="QSQ26795.1"/>
    <property type="molecule type" value="Genomic_DNA"/>
</dbReference>
<evidence type="ECO:0000256" key="1">
    <source>
        <dbReference type="SAM" id="SignalP"/>
    </source>
</evidence>
<keyword evidence="3" id="KW-1185">Reference proteome</keyword>
<reference evidence="2 3" key="1">
    <citation type="submission" date="2021-02" db="EMBL/GenBank/DDBJ databases">
        <title>De Novo genome assembly of isolated myxobacteria.</title>
        <authorList>
            <person name="Stevens D.C."/>
        </authorList>
    </citation>
    <scope>NUCLEOTIDE SEQUENCE [LARGE SCALE GENOMIC DNA]</scope>
    <source>
        <strain evidence="3">SCPEA02</strain>
    </source>
</reference>
<proteinExistence type="predicted"/>
<name>A0ABX7P8L6_9BACT</name>
<evidence type="ECO:0000313" key="2">
    <source>
        <dbReference type="EMBL" id="QSQ26795.1"/>
    </source>
</evidence>
<feature type="signal peptide" evidence="1">
    <location>
        <begin position="1"/>
        <end position="18"/>
    </location>
</feature>